<dbReference type="AlphaFoldDB" id="A0A419IB03"/>
<accession>A0A419IB03</accession>
<evidence type="ECO:0000313" key="4">
    <source>
        <dbReference type="Proteomes" id="UP000285112"/>
    </source>
</evidence>
<organism evidence="3 4">
    <name type="scientific">Amycolatopsis panacis</name>
    <dbReference type="NCBI Taxonomy" id="2340917"/>
    <lineage>
        <taxon>Bacteria</taxon>
        <taxon>Bacillati</taxon>
        <taxon>Actinomycetota</taxon>
        <taxon>Actinomycetes</taxon>
        <taxon>Pseudonocardiales</taxon>
        <taxon>Pseudonocardiaceae</taxon>
        <taxon>Amycolatopsis</taxon>
    </lineage>
</organism>
<comment type="similarity">
    <text evidence="1 2">Belongs to the phD/YefM antitoxin family.</text>
</comment>
<dbReference type="NCBIfam" id="TIGR01552">
    <property type="entry name" value="phd_fam"/>
    <property type="match status" value="1"/>
</dbReference>
<gene>
    <name evidence="3" type="ORF">D5S19_01575</name>
</gene>
<dbReference type="EMBL" id="QZFV01000021">
    <property type="protein sequence ID" value="RJQ91189.1"/>
    <property type="molecule type" value="Genomic_DNA"/>
</dbReference>
<dbReference type="InterPro" id="IPR036165">
    <property type="entry name" value="YefM-like_sf"/>
</dbReference>
<protein>
    <recommendedName>
        <fullName evidence="2">Antitoxin</fullName>
    </recommendedName>
</protein>
<evidence type="ECO:0000256" key="2">
    <source>
        <dbReference type="RuleBase" id="RU362080"/>
    </source>
</evidence>
<keyword evidence="4" id="KW-1185">Reference proteome</keyword>
<dbReference type="SUPFAM" id="SSF143120">
    <property type="entry name" value="YefM-like"/>
    <property type="match status" value="1"/>
</dbReference>
<dbReference type="Pfam" id="PF02604">
    <property type="entry name" value="PhdYeFM_antitox"/>
    <property type="match status" value="1"/>
</dbReference>
<comment type="function">
    <text evidence="2">Antitoxin component of a type II toxin-antitoxin (TA) system.</text>
</comment>
<dbReference type="Proteomes" id="UP000285112">
    <property type="component" value="Unassembled WGS sequence"/>
</dbReference>
<reference evidence="3 4" key="1">
    <citation type="submission" date="2018-09" db="EMBL/GenBank/DDBJ databases">
        <title>YIM PH 21725 draft genome.</title>
        <authorList>
            <person name="Miao C."/>
        </authorList>
    </citation>
    <scope>NUCLEOTIDE SEQUENCE [LARGE SCALE GENOMIC DNA]</scope>
    <source>
        <strain evidence="4">YIM PH21725</strain>
    </source>
</reference>
<evidence type="ECO:0000256" key="1">
    <source>
        <dbReference type="ARBA" id="ARBA00009981"/>
    </source>
</evidence>
<proteinExistence type="inferred from homology"/>
<sequence>MKGVDFAQDSAYNFLRGRKVVTVKIDTNDLISVSDANKQGVSKLVAEASEGRDLVLIKNNKPAAVIVGIDKIERLQRLDEIEDDLRLMTLALVRAATDSGRRVTLEDAAAKFGIDLDELDDDEDDGNEGQRTD</sequence>
<comment type="caution">
    <text evidence="3">The sequence shown here is derived from an EMBL/GenBank/DDBJ whole genome shotgun (WGS) entry which is preliminary data.</text>
</comment>
<evidence type="ECO:0000313" key="3">
    <source>
        <dbReference type="EMBL" id="RJQ91189.1"/>
    </source>
</evidence>
<dbReference type="InterPro" id="IPR006442">
    <property type="entry name" value="Antitoxin_Phd/YefM"/>
</dbReference>
<name>A0A419IB03_9PSEU</name>